<name>A0A0K2Y237_9HELI</name>
<protein>
    <submittedName>
        <fullName evidence="1">Uncharacterized protein</fullName>
    </submittedName>
</protein>
<accession>A0A0K2Y237</accession>
<reference evidence="2" key="1">
    <citation type="submission" date="2014-12" db="EMBL/GenBank/DDBJ databases">
        <authorList>
            <person name="Jaenicke S."/>
        </authorList>
    </citation>
    <scope>NUCLEOTIDE SEQUENCE [LARGE SCALE GENOMIC DNA]</scope>
</reference>
<evidence type="ECO:0000313" key="1">
    <source>
        <dbReference type="EMBL" id="CRF53028.1"/>
    </source>
</evidence>
<dbReference type="EMBL" id="CDMG01000009">
    <property type="protein sequence ID" value="CRF53028.1"/>
    <property type="molecule type" value="Genomic_DNA"/>
</dbReference>
<organism evidence="1 2">
    <name type="scientific">Helicobacter ailurogastricus</name>
    <dbReference type="NCBI Taxonomy" id="1578720"/>
    <lineage>
        <taxon>Bacteria</taxon>
        <taxon>Pseudomonadati</taxon>
        <taxon>Campylobacterota</taxon>
        <taxon>Epsilonproteobacteria</taxon>
        <taxon>Campylobacterales</taxon>
        <taxon>Helicobacteraceae</taxon>
        <taxon>Helicobacter</taxon>
    </lineage>
</organism>
<dbReference type="Proteomes" id="UP000043437">
    <property type="component" value="Unassembled WGS sequence"/>
</dbReference>
<proteinExistence type="predicted"/>
<sequence>MRFYTKKHGFTKSNLNKTFKFLAKYPLLKNLRPLWRHQGRFKTKNV</sequence>
<evidence type="ECO:0000313" key="2">
    <source>
        <dbReference type="Proteomes" id="UP000043437"/>
    </source>
</evidence>
<dbReference type="AlphaFoldDB" id="A0A0K2Y237"/>
<gene>
    <name evidence="1" type="ORF">HAL07_14930</name>
</gene>